<keyword evidence="2" id="KW-0812">Transmembrane</keyword>
<sequence length="229" mass="25472">MERLTSYNDMHLYLRAYISDQYNILHSNLTSNNTFYKNWNSTHSGPLHITQRLSVISTLLAGIGMPEVSPSNNTDTEPIPMLPTSPGGEKKKVAVTTIVGSVVGAITLITLVTTASVSAFRYYRKKHAAQRLPEIEPFNLRIQDAQQKDLLRSRQVKGQGGIGVSRPGERMERRHSSPAQLASVYNGEDQSGQRELVVAEVTRVGQERDSGWRPSVSTRRLPPPYDDAL</sequence>
<dbReference type="EMBL" id="JAYKXP010000095">
    <property type="protein sequence ID" value="KAK7027473.1"/>
    <property type="molecule type" value="Genomic_DNA"/>
</dbReference>
<feature type="transmembrane region" description="Helical" evidence="2">
    <location>
        <begin position="98"/>
        <end position="123"/>
    </location>
</feature>
<evidence type="ECO:0000313" key="3">
    <source>
        <dbReference type="EMBL" id="KAK7027473.1"/>
    </source>
</evidence>
<proteinExistence type="predicted"/>
<keyword evidence="2" id="KW-0472">Membrane</keyword>
<evidence type="ECO:0000256" key="2">
    <source>
        <dbReference type="SAM" id="Phobius"/>
    </source>
</evidence>
<feature type="region of interest" description="Disordered" evidence="1">
    <location>
        <begin position="155"/>
        <end position="188"/>
    </location>
</feature>
<protein>
    <submittedName>
        <fullName evidence="3">Uncharacterized protein</fullName>
    </submittedName>
</protein>
<name>A0AAW0BPQ6_9AGAR</name>
<accession>A0AAW0BPQ6</accession>
<organism evidence="3 4">
    <name type="scientific">Paramarasmius palmivorus</name>
    <dbReference type="NCBI Taxonomy" id="297713"/>
    <lineage>
        <taxon>Eukaryota</taxon>
        <taxon>Fungi</taxon>
        <taxon>Dikarya</taxon>
        <taxon>Basidiomycota</taxon>
        <taxon>Agaricomycotina</taxon>
        <taxon>Agaricomycetes</taxon>
        <taxon>Agaricomycetidae</taxon>
        <taxon>Agaricales</taxon>
        <taxon>Marasmiineae</taxon>
        <taxon>Marasmiaceae</taxon>
        <taxon>Paramarasmius</taxon>
    </lineage>
</organism>
<dbReference type="Proteomes" id="UP001383192">
    <property type="component" value="Unassembled WGS sequence"/>
</dbReference>
<evidence type="ECO:0000313" key="4">
    <source>
        <dbReference type="Proteomes" id="UP001383192"/>
    </source>
</evidence>
<evidence type="ECO:0000256" key="1">
    <source>
        <dbReference type="SAM" id="MobiDB-lite"/>
    </source>
</evidence>
<reference evidence="3 4" key="1">
    <citation type="submission" date="2024-01" db="EMBL/GenBank/DDBJ databases">
        <title>A draft genome for a cacao thread blight-causing isolate of Paramarasmius palmivorus.</title>
        <authorList>
            <person name="Baruah I.K."/>
            <person name="Bukari Y."/>
            <person name="Amoako-Attah I."/>
            <person name="Meinhardt L.W."/>
            <person name="Bailey B.A."/>
            <person name="Cohen S.P."/>
        </authorList>
    </citation>
    <scope>NUCLEOTIDE SEQUENCE [LARGE SCALE GENOMIC DNA]</scope>
    <source>
        <strain evidence="3 4">GH-12</strain>
    </source>
</reference>
<comment type="caution">
    <text evidence="3">The sequence shown here is derived from an EMBL/GenBank/DDBJ whole genome shotgun (WGS) entry which is preliminary data.</text>
</comment>
<feature type="region of interest" description="Disordered" evidence="1">
    <location>
        <begin position="206"/>
        <end position="229"/>
    </location>
</feature>
<keyword evidence="2" id="KW-1133">Transmembrane helix</keyword>
<gene>
    <name evidence="3" type="ORF">VNI00_015218</name>
</gene>
<keyword evidence="4" id="KW-1185">Reference proteome</keyword>
<dbReference type="AlphaFoldDB" id="A0AAW0BPQ6"/>